<dbReference type="AlphaFoldDB" id="A0A396JK40"/>
<keyword evidence="3" id="KW-0238">DNA-binding</keyword>
<comment type="caution">
    <text evidence="10">The sequence shown here is derived from an EMBL/GenBank/DDBJ whole genome shotgun (WGS) entry which is preliminary data.</text>
</comment>
<dbReference type="SUPFAM" id="SSF54171">
    <property type="entry name" value="DNA-binding domain"/>
    <property type="match status" value="1"/>
</dbReference>
<dbReference type="FunFam" id="3.30.730.10:FF:000001">
    <property type="entry name" value="Ethylene-responsive transcription factor 2"/>
    <property type="match status" value="1"/>
</dbReference>
<dbReference type="CDD" id="cd00018">
    <property type="entry name" value="AP2"/>
    <property type="match status" value="1"/>
</dbReference>
<comment type="similarity">
    <text evidence="7">Belongs to the AP2/ERF transcription factor family. ERF subfamily.</text>
</comment>
<dbReference type="GO" id="GO:0003677">
    <property type="term" value="F:DNA binding"/>
    <property type="evidence" value="ECO:0007669"/>
    <property type="project" value="UniProtKB-KW"/>
</dbReference>
<protein>
    <submittedName>
        <fullName evidence="10">Putative transcription factor AP2-EREBP family</fullName>
    </submittedName>
</protein>
<dbReference type="Pfam" id="PF00847">
    <property type="entry name" value="AP2"/>
    <property type="match status" value="1"/>
</dbReference>
<evidence type="ECO:0000256" key="1">
    <source>
        <dbReference type="ARBA" id="ARBA00004123"/>
    </source>
</evidence>
<evidence type="ECO:0000259" key="9">
    <source>
        <dbReference type="PROSITE" id="PS51032"/>
    </source>
</evidence>
<feature type="region of interest" description="Disordered" evidence="8">
    <location>
        <begin position="139"/>
        <end position="170"/>
    </location>
</feature>
<evidence type="ECO:0000313" key="10">
    <source>
        <dbReference type="EMBL" id="RHN77061.1"/>
    </source>
</evidence>
<dbReference type="InterPro" id="IPR051032">
    <property type="entry name" value="AP2/ERF_TF_ERF_subfamily"/>
</dbReference>
<dbReference type="PANTHER" id="PTHR31985">
    <property type="entry name" value="ETHYLENE-RESPONSIVE TRANSCRIPTION FACTOR ERF042-RELATED"/>
    <property type="match status" value="1"/>
</dbReference>
<keyword evidence="6" id="KW-0539">Nucleus</keyword>
<evidence type="ECO:0000256" key="3">
    <source>
        <dbReference type="ARBA" id="ARBA00023125"/>
    </source>
</evidence>
<keyword evidence="2" id="KW-0805">Transcription regulation</keyword>
<dbReference type="InterPro" id="IPR016177">
    <property type="entry name" value="DNA-bd_dom_sf"/>
</dbReference>
<dbReference type="GO" id="GO:0003700">
    <property type="term" value="F:DNA-binding transcription factor activity"/>
    <property type="evidence" value="ECO:0007669"/>
    <property type="project" value="InterPro"/>
</dbReference>
<evidence type="ECO:0000256" key="8">
    <source>
        <dbReference type="SAM" id="MobiDB-lite"/>
    </source>
</evidence>
<keyword evidence="4" id="KW-0010">Activator</keyword>
<dbReference type="Proteomes" id="UP000265566">
    <property type="component" value="Chromosome 1"/>
</dbReference>
<dbReference type="EMBL" id="PSQE01000001">
    <property type="protein sequence ID" value="RHN77061.1"/>
    <property type="molecule type" value="Genomic_DNA"/>
</dbReference>
<dbReference type="PRINTS" id="PR00367">
    <property type="entry name" value="ETHRSPELEMNT"/>
</dbReference>
<organism evidence="10 11">
    <name type="scientific">Medicago truncatula</name>
    <name type="common">Barrel medic</name>
    <name type="synonym">Medicago tribuloides</name>
    <dbReference type="NCBI Taxonomy" id="3880"/>
    <lineage>
        <taxon>Eukaryota</taxon>
        <taxon>Viridiplantae</taxon>
        <taxon>Streptophyta</taxon>
        <taxon>Embryophyta</taxon>
        <taxon>Tracheophyta</taxon>
        <taxon>Spermatophyta</taxon>
        <taxon>Magnoliopsida</taxon>
        <taxon>eudicotyledons</taxon>
        <taxon>Gunneridae</taxon>
        <taxon>Pentapetalae</taxon>
        <taxon>rosids</taxon>
        <taxon>fabids</taxon>
        <taxon>Fabales</taxon>
        <taxon>Fabaceae</taxon>
        <taxon>Papilionoideae</taxon>
        <taxon>50 kb inversion clade</taxon>
        <taxon>NPAAA clade</taxon>
        <taxon>Hologalegina</taxon>
        <taxon>IRL clade</taxon>
        <taxon>Trifolieae</taxon>
        <taxon>Medicago</taxon>
    </lineage>
</organism>
<feature type="compositionally biased region" description="Polar residues" evidence="8">
    <location>
        <begin position="148"/>
        <end position="168"/>
    </location>
</feature>
<evidence type="ECO:0000313" key="11">
    <source>
        <dbReference type="Proteomes" id="UP000265566"/>
    </source>
</evidence>
<gene>
    <name evidence="10" type="ORF">MtrunA17_Chr1g0150671</name>
</gene>
<feature type="domain" description="AP2/ERF" evidence="9">
    <location>
        <begin position="45"/>
        <end position="102"/>
    </location>
</feature>
<evidence type="ECO:0000256" key="5">
    <source>
        <dbReference type="ARBA" id="ARBA00023163"/>
    </source>
</evidence>
<evidence type="ECO:0000256" key="4">
    <source>
        <dbReference type="ARBA" id="ARBA00023159"/>
    </source>
</evidence>
<keyword evidence="5" id="KW-0804">Transcription</keyword>
<dbReference type="SMART" id="SM00380">
    <property type="entry name" value="AP2"/>
    <property type="match status" value="1"/>
</dbReference>
<dbReference type="PANTHER" id="PTHR31985:SF273">
    <property type="entry name" value="ETHYLENE-RESPONSIVE TRANSCRIPTION FACTOR ERF017"/>
    <property type="match status" value="1"/>
</dbReference>
<dbReference type="GO" id="GO:0005634">
    <property type="term" value="C:nucleus"/>
    <property type="evidence" value="ECO:0007669"/>
    <property type="project" value="UniProtKB-SubCell"/>
</dbReference>
<feature type="compositionally biased region" description="Low complexity" evidence="8">
    <location>
        <begin position="18"/>
        <end position="30"/>
    </location>
</feature>
<feature type="compositionally biased region" description="Polar residues" evidence="8">
    <location>
        <begin position="31"/>
        <end position="43"/>
    </location>
</feature>
<accession>A0A396JK40</accession>
<dbReference type="Gene3D" id="3.30.730.10">
    <property type="entry name" value="AP2/ERF domain"/>
    <property type="match status" value="1"/>
</dbReference>
<proteinExistence type="inferred from homology"/>
<evidence type="ECO:0000256" key="7">
    <source>
        <dbReference type="ARBA" id="ARBA00024343"/>
    </source>
</evidence>
<reference evidence="11" key="1">
    <citation type="journal article" date="2018" name="Nat. Plants">
        <title>Whole-genome landscape of Medicago truncatula symbiotic genes.</title>
        <authorList>
            <person name="Pecrix Y."/>
            <person name="Staton S.E."/>
            <person name="Sallet E."/>
            <person name="Lelandais-Briere C."/>
            <person name="Moreau S."/>
            <person name="Carrere S."/>
            <person name="Blein T."/>
            <person name="Jardinaud M.F."/>
            <person name="Latrasse D."/>
            <person name="Zouine M."/>
            <person name="Zahm M."/>
            <person name="Kreplak J."/>
            <person name="Mayjonade B."/>
            <person name="Satge C."/>
            <person name="Perez M."/>
            <person name="Cauet S."/>
            <person name="Marande W."/>
            <person name="Chantry-Darmon C."/>
            <person name="Lopez-Roques C."/>
            <person name="Bouchez O."/>
            <person name="Berard A."/>
            <person name="Debelle F."/>
            <person name="Munos S."/>
            <person name="Bendahmane A."/>
            <person name="Berges H."/>
            <person name="Niebel A."/>
            <person name="Buitink J."/>
            <person name="Frugier F."/>
            <person name="Benhamed M."/>
            <person name="Crespi M."/>
            <person name="Gouzy J."/>
            <person name="Gamas P."/>
        </authorList>
    </citation>
    <scope>NUCLEOTIDE SEQUENCE [LARGE SCALE GENOMIC DNA]</scope>
    <source>
        <strain evidence="11">cv. Jemalong A17</strain>
    </source>
</reference>
<dbReference type="PROSITE" id="PS51032">
    <property type="entry name" value="AP2_ERF"/>
    <property type="match status" value="1"/>
</dbReference>
<dbReference type="InterPro" id="IPR036955">
    <property type="entry name" value="AP2/ERF_dom_sf"/>
</dbReference>
<feature type="region of interest" description="Disordered" evidence="8">
    <location>
        <begin position="18"/>
        <end position="45"/>
    </location>
</feature>
<dbReference type="Gramene" id="rna471">
    <property type="protein sequence ID" value="RHN77061.1"/>
    <property type="gene ID" value="gene471"/>
</dbReference>
<name>A0A396JK40_MEDTR</name>
<evidence type="ECO:0000256" key="6">
    <source>
        <dbReference type="ARBA" id="ARBA00023242"/>
    </source>
</evidence>
<dbReference type="InterPro" id="IPR001471">
    <property type="entry name" value="AP2/ERF_dom"/>
</dbReference>
<comment type="subcellular location">
    <subcellularLocation>
        <location evidence="1">Nucleus</location>
    </subcellularLocation>
</comment>
<sequence length="284" mass="32501">MIPLSPIHSSIHIPIMNTNMTSSNPTSSINVTTTDHNPNSSNDKMYRGVRKRKWGKWVSEIRLPNSRERIWLGSYDTQEKAARAFDAALYCLRGPHASFNFPNTPFTINVAFHGYQSLSPQEIQEVAAKYANESPPIELTQEQDHQVSSESQNDATNSNNSYSCSLSDNDGREQVDYGDLRMMDWTFKDMFVEMNGVANCFELFYGLENDTNSNAYSYPLDNDIGDLRTMDWTFEDMNGVVNDSDFYGLQNMQCSTQLFEEDNVDQIECEDAFSNHSILWSWNF</sequence>
<evidence type="ECO:0000256" key="2">
    <source>
        <dbReference type="ARBA" id="ARBA00023015"/>
    </source>
</evidence>